<sequence length="161" mass="18190">MDQISFRREVRESDVGEVRRLAEATGFFSTPEVEVAGELVLERLGKGPASGYHFLLAENYRGEVLGYSCFGPIPCTRFSFDLYWIIVHPQTQGLGLGKRLMAASEAQIATLGGTRAYIETSSQSLYHPTRRFYERCGYTLEAVLKDFYAPGDDKHIYCKSW</sequence>
<evidence type="ECO:0000313" key="5">
    <source>
        <dbReference type="Proteomes" id="UP000198771"/>
    </source>
</evidence>
<dbReference type="InterPro" id="IPR050832">
    <property type="entry name" value="Bact_Acetyltransf"/>
</dbReference>
<dbReference type="AlphaFoldDB" id="A0A1G6C2J4"/>
<dbReference type="PANTHER" id="PTHR43877:SF2">
    <property type="entry name" value="AMINOALKYLPHOSPHONATE N-ACETYLTRANSFERASE-RELATED"/>
    <property type="match status" value="1"/>
</dbReference>
<accession>A0A1G6C2J4</accession>
<keyword evidence="5" id="KW-1185">Reference proteome</keyword>
<dbReference type="PANTHER" id="PTHR43877">
    <property type="entry name" value="AMINOALKYLPHOSPHONATE N-ACETYLTRANSFERASE-RELATED-RELATED"/>
    <property type="match status" value="1"/>
</dbReference>
<gene>
    <name evidence="4" type="ORF">SAMN05660653_01311</name>
</gene>
<feature type="domain" description="N-acetyltransferase" evidence="3">
    <location>
        <begin position="5"/>
        <end position="161"/>
    </location>
</feature>
<dbReference type="InterPro" id="IPR016181">
    <property type="entry name" value="Acyl_CoA_acyltransferase"/>
</dbReference>
<organism evidence="4 5">
    <name type="scientific">Desulfonatronum thiosulfatophilum</name>
    <dbReference type="NCBI Taxonomy" id="617002"/>
    <lineage>
        <taxon>Bacteria</taxon>
        <taxon>Pseudomonadati</taxon>
        <taxon>Thermodesulfobacteriota</taxon>
        <taxon>Desulfovibrionia</taxon>
        <taxon>Desulfovibrionales</taxon>
        <taxon>Desulfonatronaceae</taxon>
        <taxon>Desulfonatronum</taxon>
    </lineage>
</organism>
<name>A0A1G6C2J4_9BACT</name>
<dbReference type="PROSITE" id="PS51186">
    <property type="entry name" value="GNAT"/>
    <property type="match status" value="1"/>
</dbReference>
<keyword evidence="4" id="KW-0689">Ribosomal protein</keyword>
<dbReference type="SUPFAM" id="SSF55729">
    <property type="entry name" value="Acyl-CoA N-acyltransferases (Nat)"/>
    <property type="match status" value="1"/>
</dbReference>
<dbReference type="OrthoDB" id="9789603at2"/>
<keyword evidence="4" id="KW-0687">Ribonucleoprotein</keyword>
<dbReference type="Pfam" id="PF13508">
    <property type="entry name" value="Acetyltransf_7"/>
    <property type="match status" value="1"/>
</dbReference>
<protein>
    <submittedName>
        <fullName evidence="4">Ribosomal protein S18 acetylase RimI</fullName>
    </submittedName>
</protein>
<dbReference type="InterPro" id="IPR000182">
    <property type="entry name" value="GNAT_dom"/>
</dbReference>
<dbReference type="Proteomes" id="UP000198771">
    <property type="component" value="Unassembled WGS sequence"/>
</dbReference>
<keyword evidence="2" id="KW-0012">Acyltransferase</keyword>
<keyword evidence="1" id="KW-0808">Transferase</keyword>
<evidence type="ECO:0000256" key="2">
    <source>
        <dbReference type="ARBA" id="ARBA00023315"/>
    </source>
</evidence>
<dbReference type="GO" id="GO:0005840">
    <property type="term" value="C:ribosome"/>
    <property type="evidence" value="ECO:0007669"/>
    <property type="project" value="UniProtKB-KW"/>
</dbReference>
<evidence type="ECO:0000259" key="3">
    <source>
        <dbReference type="PROSITE" id="PS51186"/>
    </source>
</evidence>
<evidence type="ECO:0000256" key="1">
    <source>
        <dbReference type="ARBA" id="ARBA00022679"/>
    </source>
</evidence>
<dbReference type="RefSeq" id="WP_092118919.1">
    <property type="nucleotide sequence ID" value="NZ_FMXO01000006.1"/>
</dbReference>
<proteinExistence type="predicted"/>
<evidence type="ECO:0000313" key="4">
    <source>
        <dbReference type="EMBL" id="SDB27093.1"/>
    </source>
</evidence>
<dbReference type="EMBL" id="FMXO01000006">
    <property type="protein sequence ID" value="SDB27093.1"/>
    <property type="molecule type" value="Genomic_DNA"/>
</dbReference>
<dbReference type="CDD" id="cd04301">
    <property type="entry name" value="NAT_SF"/>
    <property type="match status" value="1"/>
</dbReference>
<dbReference type="STRING" id="617002.SAMN05660653_01311"/>
<reference evidence="4 5" key="1">
    <citation type="submission" date="2016-10" db="EMBL/GenBank/DDBJ databases">
        <authorList>
            <person name="de Groot N.N."/>
        </authorList>
    </citation>
    <scope>NUCLEOTIDE SEQUENCE [LARGE SCALE GENOMIC DNA]</scope>
    <source>
        <strain evidence="4 5">ASO4-2</strain>
    </source>
</reference>
<dbReference type="GO" id="GO:0016747">
    <property type="term" value="F:acyltransferase activity, transferring groups other than amino-acyl groups"/>
    <property type="evidence" value="ECO:0007669"/>
    <property type="project" value="InterPro"/>
</dbReference>
<dbReference type="Gene3D" id="3.40.630.30">
    <property type="match status" value="1"/>
</dbReference>